<name>A0A3P1CKZ7_9BACT</name>
<feature type="region of interest" description="Disordered" evidence="4">
    <location>
        <begin position="25"/>
        <end position="46"/>
    </location>
</feature>
<dbReference type="NCBIfam" id="TIGR01845">
    <property type="entry name" value="outer_NodT"/>
    <property type="match status" value="1"/>
</dbReference>
<dbReference type="Proteomes" id="UP000274271">
    <property type="component" value="Unassembled WGS sequence"/>
</dbReference>
<dbReference type="Gene3D" id="2.20.200.10">
    <property type="entry name" value="Outer membrane efflux proteins (OEP)"/>
    <property type="match status" value="1"/>
</dbReference>
<organism evidence="5 6">
    <name type="scientific">Larkinella knui</name>
    <dbReference type="NCBI Taxonomy" id="2025310"/>
    <lineage>
        <taxon>Bacteria</taxon>
        <taxon>Pseudomonadati</taxon>
        <taxon>Bacteroidota</taxon>
        <taxon>Cytophagia</taxon>
        <taxon>Cytophagales</taxon>
        <taxon>Spirosomataceae</taxon>
        <taxon>Larkinella</taxon>
    </lineage>
</organism>
<feature type="coiled-coil region" evidence="3">
    <location>
        <begin position="377"/>
        <end position="408"/>
    </location>
</feature>
<feature type="chain" id="PRO_5017846949" evidence="2">
    <location>
        <begin position="22"/>
        <end position="465"/>
    </location>
</feature>
<dbReference type="Gene3D" id="1.20.1600.10">
    <property type="entry name" value="Outer membrane efflux proteins (OEP)"/>
    <property type="match status" value="1"/>
</dbReference>
<gene>
    <name evidence="5" type="ORF">EHT87_17285</name>
</gene>
<evidence type="ECO:0000256" key="2">
    <source>
        <dbReference type="RuleBase" id="RU362097"/>
    </source>
</evidence>
<sequence length="465" mass="51370">MRKTALFSFTFLWLAGTVSRAQPAASSGSTSGGSFSPGSSQSDPARSGWAVFRDATLDSLIDLGLTSNPDIRVAVSRVEEARIRVRVAESFLAPSIRSSMNFNTQSLSEYRPVAVPVTSERLPRLQLNTLQILPIDASYEVDLFRRIRNTVRVTDLQRQVTESDVHITQLIVASEVARLYYLIRANDSEQAVIRRNIGLRDSTISIIRARFQAGLTNEIDAKRAETDIANVRVQLLGLERSRAELVNGLAGLCGQNPATFTVSTGRLGTGFPELPFTAISADQLRRRPDLLQAEQQSQAANVQIQVNRAALYPRINLVGAGGTLTGRIGGLFFPASMTYLLGINASVPLFEGKRNQQNIVLAQQQFKTADYAYQQRMLVAQREAETALDNLQSMRQQIDAQNLALESARYTERLNRELYVKGLTTFLEVLDSQRTVLDSERQLVLLQSQRASYTVALLKALGGSF</sequence>
<keyword evidence="6" id="KW-1185">Reference proteome</keyword>
<comment type="caution">
    <text evidence="5">The sequence shown here is derived from an EMBL/GenBank/DDBJ whole genome shotgun (WGS) entry which is preliminary data.</text>
</comment>
<dbReference type="Pfam" id="PF02321">
    <property type="entry name" value="OEP"/>
    <property type="match status" value="2"/>
</dbReference>
<keyword evidence="2" id="KW-0812">Transmembrane</keyword>
<dbReference type="GO" id="GO:0015562">
    <property type="term" value="F:efflux transmembrane transporter activity"/>
    <property type="evidence" value="ECO:0007669"/>
    <property type="project" value="InterPro"/>
</dbReference>
<accession>A0A3P1CKZ7</accession>
<dbReference type="GO" id="GO:0005886">
    <property type="term" value="C:plasma membrane"/>
    <property type="evidence" value="ECO:0007669"/>
    <property type="project" value="UniProtKB-SubCell"/>
</dbReference>
<proteinExistence type="inferred from homology"/>
<reference evidence="5 6" key="1">
    <citation type="submission" date="2018-11" db="EMBL/GenBank/DDBJ databases">
        <authorList>
            <person name="Zhou Z."/>
            <person name="Wang G."/>
        </authorList>
    </citation>
    <scope>NUCLEOTIDE SEQUENCE [LARGE SCALE GENOMIC DNA]</scope>
    <source>
        <strain evidence="5 6">KCTC42998</strain>
    </source>
</reference>
<keyword evidence="2" id="KW-0564">Palmitate</keyword>
<keyword evidence="3" id="KW-0175">Coiled coil</keyword>
<protein>
    <submittedName>
        <fullName evidence="5">Efflux transporter outer membrane subunit</fullName>
    </submittedName>
</protein>
<dbReference type="EMBL" id="RQJP01000003">
    <property type="protein sequence ID" value="RRB14003.1"/>
    <property type="molecule type" value="Genomic_DNA"/>
</dbReference>
<dbReference type="OrthoDB" id="9770517at2"/>
<dbReference type="SUPFAM" id="SSF56954">
    <property type="entry name" value="Outer membrane efflux proteins (OEP)"/>
    <property type="match status" value="1"/>
</dbReference>
<dbReference type="RefSeq" id="WP_124907899.1">
    <property type="nucleotide sequence ID" value="NZ_RQJP01000003.1"/>
</dbReference>
<dbReference type="InterPro" id="IPR010131">
    <property type="entry name" value="MdtP/NodT-like"/>
</dbReference>
<comment type="similarity">
    <text evidence="1 2">Belongs to the outer membrane factor (OMF) (TC 1.B.17) family.</text>
</comment>
<comment type="subcellular location">
    <subcellularLocation>
        <location evidence="2">Cell membrane</location>
        <topology evidence="2">Lipid-anchor</topology>
    </subcellularLocation>
</comment>
<dbReference type="AlphaFoldDB" id="A0A3P1CKZ7"/>
<evidence type="ECO:0000256" key="3">
    <source>
        <dbReference type="SAM" id="Coils"/>
    </source>
</evidence>
<evidence type="ECO:0000256" key="1">
    <source>
        <dbReference type="ARBA" id="ARBA00007613"/>
    </source>
</evidence>
<feature type="compositionally biased region" description="Low complexity" evidence="4">
    <location>
        <begin position="26"/>
        <end position="42"/>
    </location>
</feature>
<keyword evidence="2" id="KW-0732">Signal</keyword>
<feature type="signal peptide" evidence="2">
    <location>
        <begin position="1"/>
        <end position="21"/>
    </location>
</feature>
<keyword evidence="2" id="KW-1134">Transmembrane beta strand</keyword>
<dbReference type="PANTHER" id="PTHR30203">
    <property type="entry name" value="OUTER MEMBRANE CATION EFFLUX PROTEIN"/>
    <property type="match status" value="1"/>
</dbReference>
<dbReference type="InterPro" id="IPR003423">
    <property type="entry name" value="OMP_efflux"/>
</dbReference>
<dbReference type="PANTHER" id="PTHR30203:SF30">
    <property type="entry name" value="OUTER MEMBRANE PROTEIN-RELATED"/>
    <property type="match status" value="1"/>
</dbReference>
<keyword evidence="2" id="KW-0449">Lipoprotein</keyword>
<evidence type="ECO:0000256" key="4">
    <source>
        <dbReference type="SAM" id="MobiDB-lite"/>
    </source>
</evidence>
<evidence type="ECO:0000313" key="5">
    <source>
        <dbReference type="EMBL" id="RRB14003.1"/>
    </source>
</evidence>
<keyword evidence="2" id="KW-0472">Membrane</keyword>
<evidence type="ECO:0000313" key="6">
    <source>
        <dbReference type="Proteomes" id="UP000274271"/>
    </source>
</evidence>